<keyword evidence="2" id="KW-1185">Reference proteome</keyword>
<organism evidence="1 2">
    <name type="scientific">Eumeta variegata</name>
    <name type="common">Bagworm moth</name>
    <name type="synonym">Eumeta japonica</name>
    <dbReference type="NCBI Taxonomy" id="151549"/>
    <lineage>
        <taxon>Eukaryota</taxon>
        <taxon>Metazoa</taxon>
        <taxon>Ecdysozoa</taxon>
        <taxon>Arthropoda</taxon>
        <taxon>Hexapoda</taxon>
        <taxon>Insecta</taxon>
        <taxon>Pterygota</taxon>
        <taxon>Neoptera</taxon>
        <taxon>Endopterygota</taxon>
        <taxon>Lepidoptera</taxon>
        <taxon>Glossata</taxon>
        <taxon>Ditrysia</taxon>
        <taxon>Tineoidea</taxon>
        <taxon>Psychidae</taxon>
        <taxon>Oiketicinae</taxon>
        <taxon>Eumeta</taxon>
    </lineage>
</organism>
<accession>A0A4C1XD34</accession>
<protein>
    <submittedName>
        <fullName evidence="1">Uncharacterized protein</fullName>
    </submittedName>
</protein>
<dbReference type="AlphaFoldDB" id="A0A4C1XD34"/>
<name>A0A4C1XD34_EUMVA</name>
<dbReference type="EMBL" id="BGZK01000801">
    <property type="protein sequence ID" value="GBP61000.1"/>
    <property type="molecule type" value="Genomic_DNA"/>
</dbReference>
<reference evidence="1 2" key="1">
    <citation type="journal article" date="2019" name="Commun. Biol.">
        <title>The bagworm genome reveals a unique fibroin gene that provides high tensile strength.</title>
        <authorList>
            <person name="Kono N."/>
            <person name="Nakamura H."/>
            <person name="Ohtoshi R."/>
            <person name="Tomita M."/>
            <person name="Numata K."/>
            <person name="Arakawa K."/>
        </authorList>
    </citation>
    <scope>NUCLEOTIDE SEQUENCE [LARGE SCALE GENOMIC DNA]</scope>
</reference>
<evidence type="ECO:0000313" key="1">
    <source>
        <dbReference type="EMBL" id="GBP61000.1"/>
    </source>
</evidence>
<proteinExistence type="predicted"/>
<gene>
    <name evidence="1" type="ORF">EVAR_51765_1</name>
</gene>
<sequence>MVTHQGSNYLMTKRKMMVIALVQQSGRLGLWRAALKDLTDPFAPQTTGPEKVAGPARFTQDLLHKLSAFECTEI</sequence>
<comment type="caution">
    <text evidence="1">The sequence shown here is derived from an EMBL/GenBank/DDBJ whole genome shotgun (WGS) entry which is preliminary data.</text>
</comment>
<dbReference type="Proteomes" id="UP000299102">
    <property type="component" value="Unassembled WGS sequence"/>
</dbReference>
<evidence type="ECO:0000313" key="2">
    <source>
        <dbReference type="Proteomes" id="UP000299102"/>
    </source>
</evidence>